<dbReference type="Gene3D" id="3.30.70.330">
    <property type="match status" value="1"/>
</dbReference>
<feature type="domain" description="HTH La-type RNA-binding" evidence="8">
    <location>
        <begin position="459"/>
        <end position="550"/>
    </location>
</feature>
<feature type="region of interest" description="Disordered" evidence="7">
    <location>
        <begin position="543"/>
        <end position="562"/>
    </location>
</feature>
<comment type="caution">
    <text evidence="9">The sequence shown here is derived from an EMBL/GenBank/DDBJ whole genome shotgun (WGS) entry which is preliminary data.</text>
</comment>
<dbReference type="Pfam" id="PF05383">
    <property type="entry name" value="La"/>
    <property type="match status" value="1"/>
</dbReference>
<evidence type="ECO:0000256" key="4">
    <source>
        <dbReference type="ARBA" id="ARBA00022884"/>
    </source>
</evidence>
<evidence type="ECO:0000313" key="10">
    <source>
        <dbReference type="Proteomes" id="UP001642484"/>
    </source>
</evidence>
<organism evidence="9 10">
    <name type="scientific">Durusdinium trenchii</name>
    <dbReference type="NCBI Taxonomy" id="1381693"/>
    <lineage>
        <taxon>Eukaryota</taxon>
        <taxon>Sar</taxon>
        <taxon>Alveolata</taxon>
        <taxon>Dinophyceae</taxon>
        <taxon>Suessiales</taxon>
        <taxon>Symbiodiniaceae</taxon>
        <taxon>Durusdinium</taxon>
    </lineage>
</organism>
<dbReference type="InterPro" id="IPR006630">
    <property type="entry name" value="La_HTH"/>
</dbReference>
<comment type="similarity">
    <text evidence="5">Belongs to the 5'-3' exonuclease family.</text>
</comment>
<dbReference type="SUPFAM" id="SSF54928">
    <property type="entry name" value="RNA-binding domain, RBD"/>
    <property type="match status" value="1"/>
</dbReference>
<evidence type="ECO:0000256" key="6">
    <source>
        <dbReference type="PROSITE-ProRule" id="PRU00332"/>
    </source>
</evidence>
<evidence type="ECO:0000256" key="5">
    <source>
        <dbReference type="ARBA" id="ARBA00038299"/>
    </source>
</evidence>
<keyword evidence="4 6" id="KW-0694">RNA-binding</keyword>
<evidence type="ECO:0000256" key="3">
    <source>
        <dbReference type="ARBA" id="ARBA00022839"/>
    </source>
</evidence>
<dbReference type="Gene3D" id="3.40.50.12390">
    <property type="match status" value="2"/>
</dbReference>
<feature type="compositionally biased region" description="Basic and acidic residues" evidence="7">
    <location>
        <begin position="543"/>
        <end position="559"/>
    </location>
</feature>
<dbReference type="Proteomes" id="UP001642484">
    <property type="component" value="Unassembled WGS sequence"/>
</dbReference>
<evidence type="ECO:0000313" key="9">
    <source>
        <dbReference type="EMBL" id="CAK8990470.1"/>
    </source>
</evidence>
<sequence>MGVPGFYRWAVKRVPYLRAKSCGLPYEFDNLYLDFNGVVHTCVNDWSLQEQEEFLFRLIEAQLAVLLSIVNPKVLLYIALDGVAPRAKMNQQRSRRFRKAQETDAEDGLTEAVELFDRNAITPGTPFMLRLSERLRSWAEAQAANPDLKGVTIVISCDRDPGEGEHKIMNVIRSHPEHTHCLCSNDADLVLLGLVCRSEHVYLLRTKPNYEKRVRPDSAAQDSDQRELLLEGGSQPAVEDYEMLSIVALRAWLCSQFPDCIPHRLLADFVAMCCLVGNDFLPHMAALDIYDGGLDKLLAAYYQLRPAQHGYLTREDLTLELPRWSGLLEQVAQDECELLLDMVHLGLGPKQLHYRGPGPPPADWDGLSVVVWYVPRKTTEEQLMAAMSKQGCQVRSVHRLKEYKGSSWLVHFSDAQSAVNTIVSTRRIEGRRLEVAWAKPSSLQLEELPEPSTDPFQVAEWRSVLHTVVRESFEYWLGPENLPNDAFLRRHVRKRRDRFVPLRVFAAFRRLKIWMQDLTQLADVLRSSEILEVMGEGREAMVRAKEDHSRKPEESKEQVQRQNDCLELLEAGRSVEAVQKLLPEYNARYSGPVATGSPPAEDAAAVQQHRSMAFLSGIEWVLHYYVEGCSSWSWFYPAHYPPLCAGLASVTGAILRPPLDAPVAPELQLLAVLPAQSAPLLPAALRPLVEDPASPIADFYPREFEVDLKEGDKEWQATVLLPFVDETRLQNALASVLREGDLSSFRPARGSRFEAGGVRSWDFMAEEELPPSRASRDEFGVPSQFSEAAAAILLAATENIERGGKGAKGKGRKGRRDRIGDGSLPEEASAPSPQDEELKSSDRRDCQCGIL</sequence>
<protein>
    <recommendedName>
        <fullName evidence="8">HTH La-type RNA-binding domain-containing protein</fullName>
    </recommendedName>
</protein>
<accession>A0ABP0HNL5</accession>
<keyword evidence="3" id="KW-0269">Exonuclease</keyword>
<reference evidence="9 10" key="1">
    <citation type="submission" date="2024-02" db="EMBL/GenBank/DDBJ databases">
        <authorList>
            <person name="Chen Y."/>
            <person name="Shah S."/>
            <person name="Dougan E. K."/>
            <person name="Thang M."/>
            <person name="Chan C."/>
        </authorList>
    </citation>
    <scope>NUCLEOTIDE SEQUENCE [LARGE SCALE GENOMIC DNA]</scope>
</reference>
<dbReference type="InterPro" id="IPR004859">
    <property type="entry name" value="Xrn1_N"/>
</dbReference>
<dbReference type="SMART" id="SM00715">
    <property type="entry name" value="LA"/>
    <property type="match status" value="1"/>
</dbReference>
<evidence type="ECO:0000259" key="8">
    <source>
        <dbReference type="PROSITE" id="PS50961"/>
    </source>
</evidence>
<evidence type="ECO:0000256" key="2">
    <source>
        <dbReference type="ARBA" id="ARBA00022801"/>
    </source>
</evidence>
<dbReference type="InterPro" id="IPR035979">
    <property type="entry name" value="RBD_domain_sf"/>
</dbReference>
<dbReference type="Pfam" id="PF17846">
    <property type="entry name" value="XRN_M"/>
    <property type="match status" value="2"/>
</dbReference>
<dbReference type="Gene3D" id="1.10.10.10">
    <property type="entry name" value="Winged helix-like DNA-binding domain superfamily/Winged helix DNA-binding domain"/>
    <property type="match status" value="1"/>
</dbReference>
<dbReference type="InterPro" id="IPR027073">
    <property type="entry name" value="5_3_exoribonuclease"/>
</dbReference>
<dbReference type="InterPro" id="IPR012677">
    <property type="entry name" value="Nucleotide-bd_a/b_plait_sf"/>
</dbReference>
<dbReference type="PANTHER" id="PTHR12341:SF7">
    <property type="entry name" value="5'-3' EXORIBONUCLEASE 1"/>
    <property type="match status" value="1"/>
</dbReference>
<name>A0ABP0HNL5_9DINO</name>
<feature type="compositionally biased region" description="Basic residues" evidence="7">
    <location>
        <begin position="805"/>
        <end position="816"/>
    </location>
</feature>
<keyword evidence="1" id="KW-0540">Nuclease</keyword>
<feature type="region of interest" description="Disordered" evidence="7">
    <location>
        <begin position="802"/>
        <end position="851"/>
    </location>
</feature>
<dbReference type="EMBL" id="CAXAMN010000747">
    <property type="protein sequence ID" value="CAK8990470.1"/>
    <property type="molecule type" value="Genomic_DNA"/>
</dbReference>
<dbReference type="PROSITE" id="PS50961">
    <property type="entry name" value="HTH_LA"/>
    <property type="match status" value="1"/>
</dbReference>
<dbReference type="InterPro" id="IPR041412">
    <property type="entry name" value="Xrn1_helical"/>
</dbReference>
<evidence type="ECO:0000256" key="1">
    <source>
        <dbReference type="ARBA" id="ARBA00022722"/>
    </source>
</evidence>
<feature type="compositionally biased region" description="Basic and acidic residues" evidence="7">
    <location>
        <begin position="836"/>
        <end position="851"/>
    </location>
</feature>
<dbReference type="Pfam" id="PF03159">
    <property type="entry name" value="XRN_N"/>
    <property type="match status" value="1"/>
</dbReference>
<dbReference type="PANTHER" id="PTHR12341">
    <property type="entry name" value="5'-&gt;3' EXORIBONUCLEASE"/>
    <property type="match status" value="1"/>
</dbReference>
<dbReference type="InterPro" id="IPR036388">
    <property type="entry name" value="WH-like_DNA-bd_sf"/>
</dbReference>
<dbReference type="InterPro" id="IPR036390">
    <property type="entry name" value="WH_DNA-bd_sf"/>
</dbReference>
<dbReference type="CDD" id="cd18673">
    <property type="entry name" value="PIN_XRN1-2-like"/>
    <property type="match status" value="1"/>
</dbReference>
<evidence type="ECO:0000256" key="7">
    <source>
        <dbReference type="SAM" id="MobiDB-lite"/>
    </source>
</evidence>
<dbReference type="SUPFAM" id="SSF46785">
    <property type="entry name" value="Winged helix' DNA-binding domain"/>
    <property type="match status" value="1"/>
</dbReference>
<keyword evidence="10" id="KW-1185">Reference proteome</keyword>
<dbReference type="Gene3D" id="1.25.40.1050">
    <property type="match status" value="1"/>
</dbReference>
<gene>
    <name evidence="9" type="ORF">CCMP2556_LOCUS2069</name>
</gene>
<proteinExistence type="inferred from homology"/>
<keyword evidence="2" id="KW-0378">Hydrolase</keyword>